<proteinExistence type="predicted"/>
<comment type="caution">
    <text evidence="1">The sequence shown here is derived from an EMBL/GenBank/DDBJ whole genome shotgun (WGS) entry which is preliminary data.</text>
</comment>
<organism evidence="1 2">
    <name type="scientific">Zymomonas mobilis</name>
    <dbReference type="NCBI Taxonomy" id="542"/>
    <lineage>
        <taxon>Bacteria</taxon>
        <taxon>Pseudomonadati</taxon>
        <taxon>Pseudomonadota</taxon>
        <taxon>Alphaproteobacteria</taxon>
        <taxon>Sphingomonadales</taxon>
        <taxon>Zymomonadaceae</taxon>
        <taxon>Zymomonas</taxon>
    </lineage>
</organism>
<gene>
    <name evidence="1" type="ORF">FBY58_0773</name>
</gene>
<name>A0A542W0V3_ZYMMB</name>
<accession>A0A542W0V3</accession>
<dbReference type="EMBL" id="VFOF01000001">
    <property type="protein sequence ID" value="TQL17204.1"/>
    <property type="molecule type" value="Genomic_DNA"/>
</dbReference>
<sequence length="83" mass="9388">MKNDGNFCEENAEIFKILSERLISGQKNSPTARSEKKRQSFCQKPSSLTALIDLLTQEDENQASFLEILDGHFNPDVLKTSKI</sequence>
<dbReference type="AlphaFoldDB" id="A0A542W0V3"/>
<protein>
    <submittedName>
        <fullName evidence="1">Uncharacterized protein</fullName>
    </submittedName>
</protein>
<dbReference type="OrthoDB" id="9900011at2"/>
<evidence type="ECO:0000313" key="2">
    <source>
        <dbReference type="Proteomes" id="UP000316887"/>
    </source>
</evidence>
<reference evidence="1 2" key="1">
    <citation type="submission" date="2019-06" db="EMBL/GenBank/DDBJ databases">
        <title>Genome sequencing of Zymomonas mobilis strains for genetic engineering and biofuel applications.</title>
        <authorList>
            <person name="Teravest M."/>
        </authorList>
    </citation>
    <scope>NUCLEOTIDE SEQUENCE [LARGE SCALE GENOMIC DNA]</scope>
    <source>
        <strain evidence="1 2">AN0101</strain>
    </source>
</reference>
<dbReference type="Proteomes" id="UP000316887">
    <property type="component" value="Unassembled WGS sequence"/>
</dbReference>
<evidence type="ECO:0000313" key="1">
    <source>
        <dbReference type="EMBL" id="TQL17204.1"/>
    </source>
</evidence>